<feature type="transmembrane region" description="Helical" evidence="1">
    <location>
        <begin position="265"/>
        <end position="285"/>
    </location>
</feature>
<keyword evidence="1" id="KW-0472">Membrane</keyword>
<evidence type="ECO:0000256" key="1">
    <source>
        <dbReference type="SAM" id="Phobius"/>
    </source>
</evidence>
<sequence>MTPRAYAAVLFLLVAFWFGAAAFTLLQEGYVSDSVLREISTYLVFSTHATAARDLGFLPISLPVLGYGALAPLLGPLHPVLPYVLGVVGTALLVLAPVPSIQRQIGRAGTLLMVVCVALNPIVLWFATAGGGKSIALFLFYGMCVFLCRIHDRHDLNAYVKFAFCGVGFLLADPTATPVCLAMLPWIPFAARPAFVVTQPLAFYLITCTPVAMTLCALVYLNWSVFGYVAPFVTPLNGGPGQDFPWNRVLPTAGLSYRMAELLRFLLYAVVFFPSVVMFSGLARASRDMPYLAIVLSLITAPFLVLVCGLPYHPLDYLPYLAAPLLVLAQRVTPSRRIALLGVQILSVGVGWGALALPGWSSGHGWTEALGGTPVALYRDEMKVGQWITQRDRTTLLDPLAHYRVIAFCGHVGKLVFPPGDAGAIQGRLPAADHLLVTPPDSSDAQDAQVDRISQSHPDLWADGLPHYSLALEQGAYRIWERVR</sequence>
<accession>A0A7W4I5Q8</accession>
<feature type="transmembrane region" description="Helical" evidence="1">
    <location>
        <begin position="291"/>
        <end position="312"/>
    </location>
</feature>
<feature type="transmembrane region" description="Helical" evidence="1">
    <location>
        <begin position="162"/>
        <end position="189"/>
    </location>
</feature>
<dbReference type="Proteomes" id="UP000550787">
    <property type="component" value="Unassembled WGS sequence"/>
</dbReference>
<evidence type="ECO:0008006" key="4">
    <source>
        <dbReference type="Google" id="ProtNLM"/>
    </source>
</evidence>
<protein>
    <recommendedName>
        <fullName evidence="4">Glycosyltransferase RgtA/B/C/D-like domain-containing protein</fullName>
    </recommendedName>
</protein>
<organism evidence="2 3">
    <name type="scientific">Gluconacetobacter diazotrophicus</name>
    <name type="common">Acetobacter diazotrophicus</name>
    <dbReference type="NCBI Taxonomy" id="33996"/>
    <lineage>
        <taxon>Bacteria</taxon>
        <taxon>Pseudomonadati</taxon>
        <taxon>Pseudomonadota</taxon>
        <taxon>Alphaproteobacteria</taxon>
        <taxon>Acetobacterales</taxon>
        <taxon>Acetobacteraceae</taxon>
        <taxon>Gluconacetobacter</taxon>
    </lineage>
</organism>
<dbReference type="EMBL" id="JABEQG010000018">
    <property type="protein sequence ID" value="MBB2156757.1"/>
    <property type="molecule type" value="Genomic_DNA"/>
</dbReference>
<dbReference type="RefSeq" id="WP_012554621.1">
    <property type="nucleotide sequence ID" value="NZ_JABEQG010000018.1"/>
</dbReference>
<dbReference type="AlphaFoldDB" id="A0A7W4I5Q8"/>
<reference evidence="2 3" key="1">
    <citation type="submission" date="2020-04" db="EMBL/GenBank/DDBJ databases">
        <title>Description of novel Gluconacetobacter.</title>
        <authorList>
            <person name="Sombolestani A."/>
        </authorList>
    </citation>
    <scope>NUCLEOTIDE SEQUENCE [LARGE SCALE GENOMIC DNA]</scope>
    <source>
        <strain evidence="2 3">LMG 7603</strain>
    </source>
</reference>
<feature type="transmembrane region" description="Helical" evidence="1">
    <location>
        <begin position="110"/>
        <end position="128"/>
    </location>
</feature>
<keyword evidence="1" id="KW-1133">Transmembrane helix</keyword>
<evidence type="ECO:0000313" key="2">
    <source>
        <dbReference type="EMBL" id="MBB2156757.1"/>
    </source>
</evidence>
<feature type="transmembrane region" description="Helical" evidence="1">
    <location>
        <begin position="201"/>
        <end position="221"/>
    </location>
</feature>
<keyword evidence="1" id="KW-0812">Transmembrane</keyword>
<feature type="transmembrane region" description="Helical" evidence="1">
    <location>
        <begin position="134"/>
        <end position="150"/>
    </location>
</feature>
<feature type="transmembrane region" description="Helical" evidence="1">
    <location>
        <begin position="338"/>
        <end position="360"/>
    </location>
</feature>
<comment type="caution">
    <text evidence="2">The sequence shown here is derived from an EMBL/GenBank/DDBJ whole genome shotgun (WGS) entry which is preliminary data.</text>
</comment>
<proteinExistence type="predicted"/>
<gene>
    <name evidence="2" type="ORF">HLH33_10610</name>
</gene>
<name>A0A7W4I5Q8_GLUDI</name>
<feature type="transmembrane region" description="Helical" evidence="1">
    <location>
        <begin position="80"/>
        <end position="98"/>
    </location>
</feature>
<evidence type="ECO:0000313" key="3">
    <source>
        <dbReference type="Proteomes" id="UP000550787"/>
    </source>
</evidence>